<evidence type="ECO:0000313" key="1">
    <source>
        <dbReference type="EMBL" id="VDK64302.1"/>
    </source>
</evidence>
<protein>
    <submittedName>
        <fullName evidence="1">Uncharacterized protein</fullName>
    </submittedName>
</protein>
<dbReference type="OrthoDB" id="5865213at2759"/>
<keyword evidence="2" id="KW-1185">Reference proteome</keyword>
<name>A0A3P6RLI9_CYLGO</name>
<dbReference type="AlphaFoldDB" id="A0A3P6RLI9"/>
<reference evidence="1 2" key="1">
    <citation type="submission" date="2018-11" db="EMBL/GenBank/DDBJ databases">
        <authorList>
            <consortium name="Pathogen Informatics"/>
        </authorList>
    </citation>
    <scope>NUCLEOTIDE SEQUENCE [LARGE SCALE GENOMIC DNA]</scope>
</reference>
<evidence type="ECO:0000313" key="2">
    <source>
        <dbReference type="Proteomes" id="UP000271889"/>
    </source>
</evidence>
<sequence length="164" mass="18491">MNSFSVDELMLSFDELKPFSEVLHDDIQLYRLHKLYKNLDKHDDDALLRHILVAVSCMEDCLHADPPLIKMLQNCLVEVTSLIEKSKESASRNLLAIATGILFKYSAALLQIQEDTDFELALFLNAVAYHYLSSASSAEADVSAWIALHTLGRLCFLPFPHSHS</sequence>
<proteinExistence type="predicted"/>
<organism evidence="1 2">
    <name type="scientific">Cylicostephanus goldi</name>
    <name type="common">Nematode worm</name>
    <dbReference type="NCBI Taxonomy" id="71465"/>
    <lineage>
        <taxon>Eukaryota</taxon>
        <taxon>Metazoa</taxon>
        <taxon>Ecdysozoa</taxon>
        <taxon>Nematoda</taxon>
        <taxon>Chromadorea</taxon>
        <taxon>Rhabditida</taxon>
        <taxon>Rhabditina</taxon>
        <taxon>Rhabditomorpha</taxon>
        <taxon>Strongyloidea</taxon>
        <taxon>Strongylidae</taxon>
        <taxon>Cylicostephanus</taxon>
    </lineage>
</organism>
<accession>A0A3P6RLI9</accession>
<dbReference type="EMBL" id="UYRV01018148">
    <property type="protein sequence ID" value="VDK64302.1"/>
    <property type="molecule type" value="Genomic_DNA"/>
</dbReference>
<dbReference type="Proteomes" id="UP000271889">
    <property type="component" value="Unassembled WGS sequence"/>
</dbReference>
<gene>
    <name evidence="1" type="ORF">CGOC_LOCUS5845</name>
</gene>